<gene>
    <name evidence="2" type="ORF">V6N11_026940</name>
</gene>
<sequence>MRSASEKTAAHSSSLPASKFSSQPLNLVPGAILKYGRNDEAHQALDDTVTTPSTLPNEHHNTSCMFDSSLRASSSIPDDSHGSIQSLIQPVTTLPEFSGCDGFEQPAGACVSEQPVLTASESLGCVASKQDAGACIPEQHVLNPSALHEEPNGQSQSIQGDGECADISTHLSSDALNVHPMVTRSKRGV</sequence>
<evidence type="ECO:0000313" key="2">
    <source>
        <dbReference type="EMBL" id="KAK8987184.1"/>
    </source>
</evidence>
<feature type="region of interest" description="Disordered" evidence="1">
    <location>
        <begin position="1"/>
        <end position="23"/>
    </location>
</feature>
<proteinExistence type="predicted"/>
<feature type="compositionally biased region" description="Polar residues" evidence="1">
    <location>
        <begin position="10"/>
        <end position="23"/>
    </location>
</feature>
<accession>A0ABR2PFT4</accession>
<reference evidence="2 3" key="1">
    <citation type="journal article" date="2024" name="G3 (Bethesda)">
        <title>Genome assembly of Hibiscus sabdariffa L. provides insights into metabolisms of medicinal natural products.</title>
        <authorList>
            <person name="Kim T."/>
        </authorList>
    </citation>
    <scope>NUCLEOTIDE SEQUENCE [LARGE SCALE GENOMIC DNA]</scope>
    <source>
        <strain evidence="2">TK-2024</strain>
        <tissue evidence="2">Old leaves</tissue>
    </source>
</reference>
<dbReference type="EMBL" id="JBBPBN010000060">
    <property type="protein sequence ID" value="KAK8987184.1"/>
    <property type="molecule type" value="Genomic_DNA"/>
</dbReference>
<comment type="caution">
    <text evidence="2">The sequence shown here is derived from an EMBL/GenBank/DDBJ whole genome shotgun (WGS) entry which is preliminary data.</text>
</comment>
<evidence type="ECO:0000313" key="3">
    <source>
        <dbReference type="Proteomes" id="UP001396334"/>
    </source>
</evidence>
<evidence type="ECO:0000256" key="1">
    <source>
        <dbReference type="SAM" id="MobiDB-lite"/>
    </source>
</evidence>
<protein>
    <submittedName>
        <fullName evidence="2">Uncharacterized protein</fullName>
    </submittedName>
</protein>
<dbReference type="Proteomes" id="UP001396334">
    <property type="component" value="Unassembled WGS sequence"/>
</dbReference>
<feature type="region of interest" description="Disordered" evidence="1">
    <location>
        <begin position="146"/>
        <end position="165"/>
    </location>
</feature>
<organism evidence="2 3">
    <name type="scientific">Hibiscus sabdariffa</name>
    <name type="common">roselle</name>
    <dbReference type="NCBI Taxonomy" id="183260"/>
    <lineage>
        <taxon>Eukaryota</taxon>
        <taxon>Viridiplantae</taxon>
        <taxon>Streptophyta</taxon>
        <taxon>Embryophyta</taxon>
        <taxon>Tracheophyta</taxon>
        <taxon>Spermatophyta</taxon>
        <taxon>Magnoliopsida</taxon>
        <taxon>eudicotyledons</taxon>
        <taxon>Gunneridae</taxon>
        <taxon>Pentapetalae</taxon>
        <taxon>rosids</taxon>
        <taxon>malvids</taxon>
        <taxon>Malvales</taxon>
        <taxon>Malvaceae</taxon>
        <taxon>Malvoideae</taxon>
        <taxon>Hibiscus</taxon>
    </lineage>
</organism>
<name>A0ABR2PFT4_9ROSI</name>
<keyword evidence="3" id="KW-1185">Reference proteome</keyword>